<evidence type="ECO:0000313" key="2">
    <source>
        <dbReference type="EMBL" id="KAB1209095.1"/>
    </source>
</evidence>
<name>A0A6A1V9E2_9ROSI</name>
<comment type="caution">
    <text evidence="2">The sequence shown here is derived from an EMBL/GenBank/DDBJ whole genome shotgun (WGS) entry which is preliminary data.</text>
</comment>
<sequence>MASGEPVNTHTEEETIALKKKRANRRVSFADVEITSVHIFNRDEDFSDDHPTIPSASHSQQEVLGFFRDLADSDDSSPNEDPERNSFLRPIGSPSPGSSTVGSASAASNDDG</sequence>
<feature type="compositionally biased region" description="Low complexity" evidence="1">
    <location>
        <begin position="90"/>
        <end position="112"/>
    </location>
</feature>
<reference evidence="2 3" key="1">
    <citation type="journal article" date="2019" name="Plant Biotechnol. J.">
        <title>The red bayberry genome and genetic basis of sex determination.</title>
        <authorList>
            <person name="Jia H.M."/>
            <person name="Jia H.J."/>
            <person name="Cai Q.L."/>
            <person name="Wang Y."/>
            <person name="Zhao H.B."/>
            <person name="Yang W.F."/>
            <person name="Wang G.Y."/>
            <person name="Li Y.H."/>
            <person name="Zhan D.L."/>
            <person name="Shen Y.T."/>
            <person name="Niu Q.F."/>
            <person name="Chang L."/>
            <person name="Qiu J."/>
            <person name="Zhao L."/>
            <person name="Xie H.B."/>
            <person name="Fu W.Y."/>
            <person name="Jin J."/>
            <person name="Li X.W."/>
            <person name="Jiao Y."/>
            <person name="Zhou C.C."/>
            <person name="Tu T."/>
            <person name="Chai C.Y."/>
            <person name="Gao J.L."/>
            <person name="Fan L.J."/>
            <person name="van de Weg E."/>
            <person name="Wang J.Y."/>
            <person name="Gao Z.S."/>
        </authorList>
    </citation>
    <scope>NUCLEOTIDE SEQUENCE [LARGE SCALE GENOMIC DNA]</scope>
    <source>
        <tissue evidence="2">Leaves</tissue>
    </source>
</reference>
<dbReference type="OrthoDB" id="1929367at2759"/>
<dbReference type="PANTHER" id="PTHR35707">
    <property type="entry name" value="OS06G0608100 PROTEIN"/>
    <property type="match status" value="1"/>
</dbReference>
<dbReference type="Proteomes" id="UP000516437">
    <property type="component" value="Chromosome 6"/>
</dbReference>
<gene>
    <name evidence="2" type="ORF">CJ030_MR6G015481</name>
</gene>
<evidence type="ECO:0000313" key="3">
    <source>
        <dbReference type="Proteomes" id="UP000516437"/>
    </source>
</evidence>
<organism evidence="2 3">
    <name type="scientific">Morella rubra</name>
    <name type="common">Chinese bayberry</name>
    <dbReference type="NCBI Taxonomy" id="262757"/>
    <lineage>
        <taxon>Eukaryota</taxon>
        <taxon>Viridiplantae</taxon>
        <taxon>Streptophyta</taxon>
        <taxon>Embryophyta</taxon>
        <taxon>Tracheophyta</taxon>
        <taxon>Spermatophyta</taxon>
        <taxon>Magnoliopsida</taxon>
        <taxon>eudicotyledons</taxon>
        <taxon>Gunneridae</taxon>
        <taxon>Pentapetalae</taxon>
        <taxon>rosids</taxon>
        <taxon>fabids</taxon>
        <taxon>Fagales</taxon>
        <taxon>Myricaceae</taxon>
        <taxon>Morella</taxon>
    </lineage>
</organism>
<dbReference type="PANTHER" id="PTHR35707:SF1">
    <property type="entry name" value="SPC7 KINETOCHORE PROTEIN DOMAIN-CONTAINING PROTEIN"/>
    <property type="match status" value="1"/>
</dbReference>
<feature type="region of interest" description="Disordered" evidence="1">
    <location>
        <begin position="70"/>
        <end position="112"/>
    </location>
</feature>
<feature type="region of interest" description="Disordered" evidence="1">
    <location>
        <begin position="1"/>
        <end position="22"/>
    </location>
</feature>
<dbReference type="AlphaFoldDB" id="A0A6A1V9E2"/>
<dbReference type="EMBL" id="RXIC02000024">
    <property type="protein sequence ID" value="KAB1209095.1"/>
    <property type="molecule type" value="Genomic_DNA"/>
</dbReference>
<proteinExistence type="predicted"/>
<evidence type="ECO:0000256" key="1">
    <source>
        <dbReference type="SAM" id="MobiDB-lite"/>
    </source>
</evidence>
<keyword evidence="3" id="KW-1185">Reference proteome</keyword>
<accession>A0A6A1V9E2</accession>
<protein>
    <submittedName>
        <fullName evidence="2">Uncharacterized protein</fullName>
    </submittedName>
</protein>